<evidence type="ECO:0000313" key="6">
    <source>
        <dbReference type="Proteomes" id="UP000216825"/>
    </source>
</evidence>
<reference evidence="5" key="2">
    <citation type="submission" date="2020-07" db="EMBL/GenBank/DDBJ databases">
        <title>Genome of starter culture bacteria Kocuria salsicia reveals its technological properties and safety for usage in meat industry.</title>
        <authorList>
            <person name="Michael M."/>
            <person name="Konstantin K."/>
            <person name="Evgenii K."/>
            <person name="Galina S."/>
            <person name="Oksana K."/>
            <person name="Andrei L."/>
        </authorList>
    </citation>
    <scope>NUCLEOTIDE SEQUENCE [LARGE SCALE GENOMIC DNA]</scope>
    <source>
        <strain evidence="5">80</strain>
    </source>
</reference>
<dbReference type="InterPro" id="IPR036291">
    <property type="entry name" value="NAD(P)-bd_dom_sf"/>
</dbReference>
<dbReference type="PRINTS" id="PR00081">
    <property type="entry name" value="GDHRDH"/>
</dbReference>
<feature type="compositionally biased region" description="Low complexity" evidence="3">
    <location>
        <begin position="8"/>
        <end position="26"/>
    </location>
</feature>
<dbReference type="EC" id="1.3.1.28" evidence="5"/>
<gene>
    <name evidence="5" type="primary">dhbA</name>
    <name evidence="5" type="ORF">CIB50_0002077</name>
</gene>
<dbReference type="RefSeq" id="WP_258924128.1">
    <property type="nucleotide sequence ID" value="NZ_CP059343.1"/>
</dbReference>
<dbReference type="InterPro" id="IPR002347">
    <property type="entry name" value="SDR_fam"/>
</dbReference>
<evidence type="ECO:0000256" key="1">
    <source>
        <dbReference type="ARBA" id="ARBA00006484"/>
    </source>
</evidence>
<feature type="region of interest" description="Disordered" evidence="3">
    <location>
        <begin position="1"/>
        <end position="30"/>
    </location>
</feature>
<dbReference type="InterPro" id="IPR020904">
    <property type="entry name" value="Sc_DH/Rdtase_CS"/>
</dbReference>
<dbReference type="Proteomes" id="UP000216825">
    <property type="component" value="Chromosome"/>
</dbReference>
<dbReference type="GO" id="GO:0016616">
    <property type="term" value="F:oxidoreductase activity, acting on the CH-OH group of donors, NAD or NADP as acceptor"/>
    <property type="evidence" value="ECO:0007669"/>
    <property type="project" value="TreeGrafter"/>
</dbReference>
<comment type="similarity">
    <text evidence="1">Belongs to the short-chain dehydrogenases/reductases (SDR) family.</text>
</comment>
<dbReference type="PROSITE" id="PS00061">
    <property type="entry name" value="ADH_SHORT"/>
    <property type="match status" value="1"/>
</dbReference>
<dbReference type="Pfam" id="PF13561">
    <property type="entry name" value="adh_short_C2"/>
    <property type="match status" value="1"/>
</dbReference>
<dbReference type="KEGG" id="kvr:CIB50_0002077"/>
<evidence type="ECO:0000256" key="3">
    <source>
        <dbReference type="SAM" id="MobiDB-lite"/>
    </source>
</evidence>
<name>A0A7D7Q5R4_KOCVA</name>
<dbReference type="PANTHER" id="PTHR42760">
    <property type="entry name" value="SHORT-CHAIN DEHYDROGENASES/REDUCTASES FAMILY MEMBER"/>
    <property type="match status" value="1"/>
</dbReference>
<feature type="domain" description="Ketoreductase" evidence="4">
    <location>
        <begin position="33"/>
        <end position="222"/>
    </location>
</feature>
<evidence type="ECO:0000259" key="4">
    <source>
        <dbReference type="SMART" id="SM00822"/>
    </source>
</evidence>
<dbReference type="PANTHER" id="PTHR42760:SF115">
    <property type="entry name" value="3-OXOACYL-[ACYL-CARRIER-PROTEIN] REDUCTASE FABG"/>
    <property type="match status" value="1"/>
</dbReference>
<dbReference type="SMART" id="SM00822">
    <property type="entry name" value="PKS_KR"/>
    <property type="match status" value="1"/>
</dbReference>
<dbReference type="Gene3D" id="3.40.50.720">
    <property type="entry name" value="NAD(P)-binding Rossmann-like Domain"/>
    <property type="match status" value="1"/>
</dbReference>
<protein>
    <submittedName>
        <fullName evidence="5">2,3-dihydro-2,3-dihydroxybenzoate dehydrogenase</fullName>
        <ecNumber evidence="5">1.3.1.28</ecNumber>
    </submittedName>
</protein>
<proteinExistence type="inferred from homology"/>
<accession>A0A7D7Q5R4</accession>
<evidence type="ECO:0000313" key="5">
    <source>
        <dbReference type="EMBL" id="QMS57340.1"/>
    </source>
</evidence>
<keyword evidence="2 5" id="KW-0560">Oxidoreductase</keyword>
<dbReference type="GO" id="GO:0008667">
    <property type="term" value="F:2,3-dihydro-2,3-dihydroxybenzoate dehydrogenase activity"/>
    <property type="evidence" value="ECO:0007669"/>
    <property type="project" value="UniProtKB-EC"/>
</dbReference>
<sequence>MIPSDEMTAPTPSEPGAAETAATGTGPTPPAFETVVVTGAAGGMGTAVVADLLTRGYAVAALDLPEGDPWQGRHDSDRDDDALAVIAKATETGRLSYRSCSVTDGAQVTSTLDEIAATMPPLLGLVNAAGALETSAVLETDEEQWHRVLGVNATGVFLVTRETLRVMVSQCAQDSSNRRSLVTISSNSAVVPRAHMAAYAASKAAATHFTTSLGLESARYGVRANVVAPGTTLTNMVMGMWEGQDRSAQMVAGDPEAFKTGIPLGRVGRPEDVTGVVGFLLGESSRHMTMQVLAVDGGAAQH</sequence>
<keyword evidence="6" id="KW-1185">Reference proteome</keyword>
<dbReference type="InterPro" id="IPR057326">
    <property type="entry name" value="KR_dom"/>
</dbReference>
<dbReference type="SUPFAM" id="SSF51735">
    <property type="entry name" value="NAD(P)-binding Rossmann-fold domains"/>
    <property type="match status" value="1"/>
</dbReference>
<organism evidence="5 6">
    <name type="scientific">Kocuria varians</name>
    <name type="common">Micrococcus varians</name>
    <dbReference type="NCBI Taxonomy" id="1272"/>
    <lineage>
        <taxon>Bacteria</taxon>
        <taxon>Bacillati</taxon>
        <taxon>Actinomycetota</taxon>
        <taxon>Actinomycetes</taxon>
        <taxon>Micrococcales</taxon>
        <taxon>Micrococcaceae</taxon>
        <taxon>Kocuria</taxon>
    </lineage>
</organism>
<evidence type="ECO:0000256" key="2">
    <source>
        <dbReference type="ARBA" id="ARBA00023002"/>
    </source>
</evidence>
<reference evidence="5" key="1">
    <citation type="submission" date="2017-08" db="EMBL/GenBank/DDBJ databases">
        <authorList>
            <person name="Minaev M."/>
            <person name="Kurbakov K.A."/>
            <person name="Solodovnikova G.I."/>
            <person name="Kuznetsova O.A."/>
            <person name="Lisitsyn A.B."/>
        </authorList>
    </citation>
    <scope>NUCLEOTIDE SEQUENCE</scope>
    <source>
        <strain evidence="5">80</strain>
    </source>
</reference>
<dbReference type="EMBL" id="CP059343">
    <property type="protein sequence ID" value="QMS57340.1"/>
    <property type="molecule type" value="Genomic_DNA"/>
</dbReference>
<dbReference type="AlphaFoldDB" id="A0A7D7Q5R4"/>